<reference evidence="2" key="3">
    <citation type="submission" date="2023-07" db="EMBL/GenBank/DDBJ databases">
        <title>An improved reference 1 genome and first organelle genomes of Quercus suber.</title>
        <authorList>
            <consortium name="Genosuber Consortium"/>
            <person name="Usie A."/>
            <person name="Serra O."/>
            <person name="Barros P."/>
        </authorList>
    </citation>
    <scope>NUCLEOTIDE SEQUENCE</scope>
    <source>
        <strain evidence="2">HL8</strain>
        <tissue evidence="2">Leaves</tissue>
    </source>
</reference>
<gene>
    <name evidence="2" type="ORF">CFP56_011392</name>
</gene>
<protein>
    <submittedName>
        <fullName evidence="2">Uncharacterized protein</fullName>
    </submittedName>
</protein>
<evidence type="ECO:0000313" key="2">
    <source>
        <dbReference type="EMBL" id="KAK7861295.1"/>
    </source>
</evidence>
<feature type="region of interest" description="Disordered" evidence="1">
    <location>
        <begin position="59"/>
        <end position="78"/>
    </location>
</feature>
<organism evidence="2">
    <name type="scientific">Quercus suber</name>
    <name type="common">Cork oak</name>
    <dbReference type="NCBI Taxonomy" id="58331"/>
    <lineage>
        <taxon>Eukaryota</taxon>
        <taxon>Viridiplantae</taxon>
        <taxon>Streptophyta</taxon>
        <taxon>Embryophyta</taxon>
        <taxon>Tracheophyta</taxon>
        <taxon>Spermatophyta</taxon>
        <taxon>Magnoliopsida</taxon>
        <taxon>eudicotyledons</taxon>
        <taxon>Gunneridae</taxon>
        <taxon>Pentapetalae</taxon>
        <taxon>rosids</taxon>
        <taxon>fabids</taxon>
        <taxon>Fagales</taxon>
        <taxon>Fagaceae</taxon>
        <taxon>Quercus</taxon>
    </lineage>
</organism>
<evidence type="ECO:0000256" key="1">
    <source>
        <dbReference type="SAM" id="MobiDB-lite"/>
    </source>
</evidence>
<reference evidence="2" key="1">
    <citation type="submission" date="2017-12" db="EMBL/GenBank/DDBJ databases">
        <authorList>
            <person name="Barbosa P."/>
            <person name="Usie A."/>
            <person name="Ramos A.M."/>
        </authorList>
    </citation>
    <scope>NUCLEOTIDE SEQUENCE</scope>
    <source>
        <strain evidence="2">HL8</strain>
        <tissue evidence="2">Leaves</tissue>
    </source>
</reference>
<sequence>MVTIISPKTRSSKKSSSSSRASPKLIPHKSAPHFPYPFASSIFLRKFLSSHCMVTIISPKTRSSKKSSSSSRASPKLIPHKSAPHFPYPFASSIFLRKFLFGS</sequence>
<dbReference type="EMBL" id="PKMF04000002">
    <property type="protein sequence ID" value="KAK7861295.1"/>
    <property type="molecule type" value="Genomic_DNA"/>
</dbReference>
<proteinExistence type="predicted"/>
<reference evidence="2" key="2">
    <citation type="journal article" date="2018" name="Sci. Data">
        <title>The draft genome sequence of cork oak.</title>
        <authorList>
            <person name="Ramos A.M."/>
            <person name="Usie A."/>
            <person name="Barbosa P."/>
            <person name="Barros P.M."/>
            <person name="Capote T."/>
            <person name="Chaves I."/>
            <person name="Simoes F."/>
            <person name="Abreu I."/>
            <person name="Carrasquinho I."/>
            <person name="Faro C."/>
            <person name="Guimaraes J.B."/>
            <person name="Mendonca D."/>
            <person name="Nobrega F."/>
            <person name="Rodrigues L."/>
            <person name="Saibo N.J.M."/>
            <person name="Varela M.C."/>
            <person name="Egas C."/>
            <person name="Matos J."/>
            <person name="Miguel C.M."/>
            <person name="Oliveira M.M."/>
            <person name="Ricardo C.P."/>
            <person name="Goncalves S."/>
        </authorList>
    </citation>
    <scope>NUCLEOTIDE SEQUENCE [LARGE SCALE GENOMIC DNA]</scope>
    <source>
        <strain evidence="2">HL8</strain>
    </source>
</reference>
<name>A0AAW0MC56_QUESU</name>
<feature type="compositionally biased region" description="Low complexity" evidence="1">
    <location>
        <begin position="1"/>
        <end position="24"/>
    </location>
</feature>
<accession>A0AAW0MC56</accession>
<feature type="region of interest" description="Disordered" evidence="1">
    <location>
        <begin position="1"/>
        <end position="30"/>
    </location>
</feature>
<feature type="compositionally biased region" description="Low complexity" evidence="1">
    <location>
        <begin position="59"/>
        <end position="76"/>
    </location>
</feature>
<dbReference type="AlphaFoldDB" id="A0AAW0MC56"/>
<comment type="caution">
    <text evidence="2">The sequence shown here is derived from an EMBL/GenBank/DDBJ whole genome shotgun (WGS) entry which is preliminary data.</text>
</comment>